<keyword evidence="11" id="KW-0539">Nucleus</keyword>
<evidence type="ECO:0000256" key="11">
    <source>
        <dbReference type="ARBA" id="ARBA00023242"/>
    </source>
</evidence>
<reference evidence="14 15" key="1">
    <citation type="submission" date="2024-04" db="EMBL/GenBank/DDBJ databases">
        <authorList>
            <consortium name="Genoscope - CEA"/>
            <person name="William W."/>
        </authorList>
    </citation>
    <scope>NUCLEOTIDE SEQUENCE [LARGE SCALE GENOMIC DNA]</scope>
</reference>
<dbReference type="CDD" id="cd09080">
    <property type="entry name" value="TDP2"/>
    <property type="match status" value="1"/>
</dbReference>
<dbReference type="GO" id="GO:0006302">
    <property type="term" value="P:double-strand break repair"/>
    <property type="evidence" value="ECO:0007669"/>
    <property type="project" value="TreeGrafter"/>
</dbReference>
<evidence type="ECO:0000256" key="2">
    <source>
        <dbReference type="ARBA" id="ARBA00001946"/>
    </source>
</evidence>
<keyword evidence="9" id="KW-0460">Magnesium</keyword>
<dbReference type="GO" id="GO:0003697">
    <property type="term" value="F:single-stranded DNA binding"/>
    <property type="evidence" value="ECO:0007669"/>
    <property type="project" value="TreeGrafter"/>
</dbReference>
<dbReference type="GO" id="GO:0004518">
    <property type="term" value="F:nuclease activity"/>
    <property type="evidence" value="ECO:0007669"/>
    <property type="project" value="UniProtKB-KW"/>
</dbReference>
<evidence type="ECO:0000256" key="8">
    <source>
        <dbReference type="ARBA" id="ARBA00022801"/>
    </source>
</evidence>
<keyword evidence="6" id="KW-0479">Metal-binding</keyword>
<dbReference type="GO" id="GO:0005737">
    <property type="term" value="C:cytoplasm"/>
    <property type="evidence" value="ECO:0007669"/>
    <property type="project" value="TreeGrafter"/>
</dbReference>
<dbReference type="AlphaFoldDB" id="A0AAV2HWL8"/>
<keyword evidence="10" id="KW-0234">DNA repair</keyword>
<evidence type="ECO:0000313" key="14">
    <source>
        <dbReference type="EMBL" id="CAL1538597.1"/>
    </source>
</evidence>
<dbReference type="SUPFAM" id="SSF46934">
    <property type="entry name" value="UBA-like"/>
    <property type="match status" value="1"/>
</dbReference>
<dbReference type="InterPro" id="IPR051547">
    <property type="entry name" value="TDP2-like"/>
</dbReference>
<dbReference type="Pfam" id="PF03372">
    <property type="entry name" value="Exo_endo_phos"/>
    <property type="match status" value="1"/>
</dbReference>
<evidence type="ECO:0000256" key="7">
    <source>
        <dbReference type="ARBA" id="ARBA00022763"/>
    </source>
</evidence>
<dbReference type="FunFam" id="3.60.10.10:FF:000024">
    <property type="entry name" value="Tyrosyl-DNA phosphodiesterase 2"/>
    <property type="match status" value="1"/>
</dbReference>
<comment type="subcellular location">
    <subcellularLocation>
        <location evidence="3">Nucleus</location>
        <location evidence="3">PML body</location>
    </subcellularLocation>
</comment>
<dbReference type="InterPro" id="IPR036691">
    <property type="entry name" value="Endo/exonu/phosph_ase_sf"/>
</dbReference>
<keyword evidence="15" id="KW-1185">Reference proteome</keyword>
<name>A0AAV2HWL8_LYMST</name>
<evidence type="ECO:0000259" key="13">
    <source>
        <dbReference type="Pfam" id="PF03372"/>
    </source>
</evidence>
<evidence type="ECO:0000256" key="1">
    <source>
        <dbReference type="ARBA" id="ARBA00001936"/>
    </source>
</evidence>
<dbReference type="GO" id="GO:0046872">
    <property type="term" value="F:metal ion binding"/>
    <property type="evidence" value="ECO:0007669"/>
    <property type="project" value="UniProtKB-KW"/>
</dbReference>
<evidence type="ECO:0000256" key="3">
    <source>
        <dbReference type="ARBA" id="ARBA00004322"/>
    </source>
</evidence>
<dbReference type="EMBL" id="CAXITT010000306">
    <property type="protein sequence ID" value="CAL1538597.1"/>
    <property type="molecule type" value="Genomic_DNA"/>
</dbReference>
<evidence type="ECO:0000256" key="12">
    <source>
        <dbReference type="ARBA" id="ARBA00031304"/>
    </source>
</evidence>
<comment type="cofactor">
    <cofactor evidence="2">
        <name>Mg(2+)</name>
        <dbReference type="ChEBI" id="CHEBI:18420"/>
    </cofactor>
</comment>
<dbReference type="GO" id="GO:0016605">
    <property type="term" value="C:PML body"/>
    <property type="evidence" value="ECO:0007669"/>
    <property type="project" value="UniProtKB-SubCell"/>
</dbReference>
<dbReference type="SUPFAM" id="SSF56219">
    <property type="entry name" value="DNase I-like"/>
    <property type="match status" value="1"/>
</dbReference>
<dbReference type="PANTHER" id="PTHR15822:SF4">
    <property type="entry name" value="TYROSYL-DNA PHOSPHODIESTERASE 2"/>
    <property type="match status" value="1"/>
</dbReference>
<evidence type="ECO:0000256" key="4">
    <source>
        <dbReference type="ARBA" id="ARBA00017870"/>
    </source>
</evidence>
<dbReference type="Gene3D" id="3.60.10.10">
    <property type="entry name" value="Endonuclease/exonuclease/phosphatase"/>
    <property type="match status" value="1"/>
</dbReference>
<evidence type="ECO:0000256" key="10">
    <source>
        <dbReference type="ARBA" id="ARBA00023204"/>
    </source>
</evidence>
<comment type="caution">
    <text evidence="14">The sequence shown here is derived from an EMBL/GenBank/DDBJ whole genome shotgun (WGS) entry which is preliminary data.</text>
</comment>
<keyword evidence="5" id="KW-0540">Nuclease</keyword>
<proteinExistence type="predicted"/>
<comment type="cofactor">
    <cofactor evidence="1">
        <name>Mn(2+)</name>
        <dbReference type="ChEBI" id="CHEBI:29035"/>
    </cofactor>
</comment>
<keyword evidence="8" id="KW-0378">Hydrolase</keyword>
<dbReference type="Proteomes" id="UP001497497">
    <property type="component" value="Unassembled WGS sequence"/>
</dbReference>
<protein>
    <recommendedName>
        <fullName evidence="4">Tyrosyl-DNA phosphodiesterase 2</fullName>
    </recommendedName>
    <alternativeName>
        <fullName evidence="12">5'-tyrosyl-DNA phosphodiesterase</fullName>
    </alternativeName>
</protein>
<dbReference type="PANTHER" id="PTHR15822">
    <property type="entry name" value="TRAF AND TNF RECEPTOR-ASSOCIATED PROTEIN"/>
    <property type="match status" value="1"/>
</dbReference>
<gene>
    <name evidence="14" type="ORF">GSLYS_00012418001</name>
</gene>
<organism evidence="14 15">
    <name type="scientific">Lymnaea stagnalis</name>
    <name type="common">Great pond snail</name>
    <name type="synonym">Helix stagnalis</name>
    <dbReference type="NCBI Taxonomy" id="6523"/>
    <lineage>
        <taxon>Eukaryota</taxon>
        <taxon>Metazoa</taxon>
        <taxon>Spiralia</taxon>
        <taxon>Lophotrochozoa</taxon>
        <taxon>Mollusca</taxon>
        <taxon>Gastropoda</taxon>
        <taxon>Heterobranchia</taxon>
        <taxon>Euthyneura</taxon>
        <taxon>Panpulmonata</taxon>
        <taxon>Hygrophila</taxon>
        <taxon>Lymnaeoidea</taxon>
        <taxon>Lymnaeidae</taxon>
        <taxon>Lymnaea</taxon>
    </lineage>
</organism>
<dbReference type="InterPro" id="IPR009060">
    <property type="entry name" value="UBA-like_sf"/>
</dbReference>
<dbReference type="InterPro" id="IPR005135">
    <property type="entry name" value="Endo/exonuclease/phosphatase"/>
</dbReference>
<dbReference type="GO" id="GO:0070260">
    <property type="term" value="F:5'-tyrosyl-DNA phosphodiesterase activity"/>
    <property type="evidence" value="ECO:0007669"/>
    <property type="project" value="TreeGrafter"/>
</dbReference>
<dbReference type="CDD" id="cd14672">
    <property type="entry name" value="UBA_ceTYDP2_like"/>
    <property type="match status" value="1"/>
</dbReference>
<feature type="domain" description="Endonuclease/exonuclease/phosphatase" evidence="13">
    <location>
        <begin position="114"/>
        <end position="356"/>
    </location>
</feature>
<evidence type="ECO:0000256" key="9">
    <source>
        <dbReference type="ARBA" id="ARBA00022842"/>
    </source>
</evidence>
<evidence type="ECO:0000256" key="5">
    <source>
        <dbReference type="ARBA" id="ARBA00022722"/>
    </source>
</evidence>
<evidence type="ECO:0000313" key="15">
    <source>
        <dbReference type="Proteomes" id="UP001497497"/>
    </source>
</evidence>
<accession>A0AAV2HWL8</accession>
<dbReference type="Pfam" id="PF14555">
    <property type="entry name" value="UBA_4"/>
    <property type="match status" value="1"/>
</dbReference>
<keyword evidence="7" id="KW-0227">DNA damage</keyword>
<sequence>MAQVTTVTDSDDDDANLPSREVCELRCQMFAEVTGTDTALAMFYLQDRGWIIERAINDYFADNGGSSVKSPPAAKSLTVTASKIPDSGPSAKTPYLTTAPPVLQPKNDQRIRVLSWNIDGLDPDNLLSRAEGVCSVLLQEDPEVIFIQEAVSRSLQIIKSRCVGYDVFLGAEKELIVPGAYFTAMLVRKDCVKVESTKLTSFPTSVMERTLLEVKCRLKNIPVTFLTSHLESTGEHSRERQKQLKIAFDRMAAIDAEDTVIFGGDLNLRDKELTGVSAKPPGVYDVWECTGKRPQAAYTWDLAMNDNKLLHSRAQPRCRFDRLYIRHGREYRLKPAYFELVGIQRLSSCQRFPSDHWGILGHFDVIS</sequence>
<dbReference type="Gene3D" id="1.10.8.10">
    <property type="entry name" value="DNA helicase RuvA subunit, C-terminal domain"/>
    <property type="match status" value="1"/>
</dbReference>
<evidence type="ECO:0000256" key="6">
    <source>
        <dbReference type="ARBA" id="ARBA00022723"/>
    </source>
</evidence>